<dbReference type="Proteomes" id="UP000051248">
    <property type="component" value="Unassembled WGS sequence"/>
</dbReference>
<proteinExistence type="predicted"/>
<dbReference type="RefSeq" id="WP_025023884.1">
    <property type="nucleotide sequence ID" value="NZ_AZDZ01000022.1"/>
</dbReference>
<evidence type="ECO:0000313" key="1">
    <source>
        <dbReference type="EMBL" id="KRK78569.1"/>
    </source>
</evidence>
<gene>
    <name evidence="1" type="ORF">FD03_GL002344</name>
</gene>
<keyword evidence="2" id="KW-1185">Reference proteome</keyword>
<dbReference type="STRING" id="1423775.FD03_GL002344"/>
<dbReference type="OrthoDB" id="2323851at2"/>
<dbReference type="EMBL" id="AZDZ01000022">
    <property type="protein sequence ID" value="KRK78569.1"/>
    <property type="molecule type" value="Genomic_DNA"/>
</dbReference>
<accession>A0A0R1KCH1</accession>
<reference evidence="1 2" key="1">
    <citation type="journal article" date="2015" name="Genome Announc.">
        <title>Expanding the biotechnology potential of lactobacilli through comparative genomics of 213 strains and associated genera.</title>
        <authorList>
            <person name="Sun Z."/>
            <person name="Harris H.M."/>
            <person name="McCann A."/>
            <person name="Guo C."/>
            <person name="Argimon S."/>
            <person name="Zhang W."/>
            <person name="Yang X."/>
            <person name="Jeffery I.B."/>
            <person name="Cooney J.C."/>
            <person name="Kagawa T.F."/>
            <person name="Liu W."/>
            <person name="Song Y."/>
            <person name="Salvetti E."/>
            <person name="Wrobel A."/>
            <person name="Rasinkangas P."/>
            <person name="Parkhill J."/>
            <person name="Rea M.C."/>
            <person name="O'Sullivan O."/>
            <person name="Ritari J."/>
            <person name="Douillard F.P."/>
            <person name="Paul Ross R."/>
            <person name="Yang R."/>
            <person name="Briner A.E."/>
            <person name="Felis G.E."/>
            <person name="de Vos W.M."/>
            <person name="Barrangou R."/>
            <person name="Klaenhammer T.R."/>
            <person name="Caufield P.W."/>
            <person name="Cui Y."/>
            <person name="Zhang H."/>
            <person name="O'Toole P.W."/>
        </authorList>
    </citation>
    <scope>NUCLEOTIDE SEQUENCE [LARGE SCALE GENOMIC DNA]</scope>
    <source>
        <strain evidence="1 2">DSM 19682</strain>
    </source>
</reference>
<comment type="caution">
    <text evidence="1">The sequence shown here is derived from an EMBL/GenBank/DDBJ whole genome shotgun (WGS) entry which is preliminary data.</text>
</comment>
<dbReference type="PATRIC" id="fig|1423775.4.peg.2384"/>
<dbReference type="eggNOG" id="ENOG50301SY">
    <property type="taxonomic scope" value="Bacteria"/>
</dbReference>
<name>A0A0R1KCH1_9LACO</name>
<organism evidence="1 2">
    <name type="scientific">Companilactobacillus nodensis DSM 19682 = JCM 14932 = NBRC 107160</name>
    <dbReference type="NCBI Taxonomy" id="1423775"/>
    <lineage>
        <taxon>Bacteria</taxon>
        <taxon>Bacillati</taxon>
        <taxon>Bacillota</taxon>
        <taxon>Bacilli</taxon>
        <taxon>Lactobacillales</taxon>
        <taxon>Lactobacillaceae</taxon>
        <taxon>Companilactobacillus</taxon>
    </lineage>
</organism>
<dbReference type="AlphaFoldDB" id="A0A0R1KCH1"/>
<evidence type="ECO:0000313" key="2">
    <source>
        <dbReference type="Proteomes" id="UP000051248"/>
    </source>
</evidence>
<sequence>MKRQSELEIIWPEFYHSDDIEILDDYSRTEIKLIINSFFKIMEKVGYESIGAWGSQEIFDVLGYVATETEKDGTNKAADIFVKSYNMIGAFLGFAAKKNLIPITYKELDYLLIEFERQVPLLNGGESETEVADSFDEQVDQSLLPEWREYTANEISGYTKAWVRLYMNSPAWKKRTKGVTKIIVSVSMQVLSEKAYDIYRKTPKSWTKKAIHGILTNFFVSNVDFTVKQYKYVVPALTGLLNFLATKCLINAKRVENYNRYLVASEAEMFELAENPENFGLAKTAMINMRKQGIDLNDDEAIQNYMEQVNLSQGVGNLKLNHSEGINLDNVRSLSNGQMKKAVEQYDPSPDMTNYYLTCEHLDTRGENIWSEADRLHKLGVYYGIKLWLKRSKYKLPDYLTVESTIGPVSS</sequence>
<protein>
    <submittedName>
        <fullName evidence="1">Uncharacterized protein</fullName>
    </submittedName>
</protein>